<reference evidence="8" key="2">
    <citation type="submission" date="2020-06" db="EMBL/GenBank/DDBJ databases">
        <title>Helianthus annuus Genome sequencing and assembly Release 2.</title>
        <authorList>
            <person name="Gouzy J."/>
            <person name="Langlade N."/>
            <person name="Munos S."/>
        </authorList>
    </citation>
    <scope>NUCLEOTIDE SEQUENCE</scope>
    <source>
        <tissue evidence="8">Leaves</tissue>
    </source>
</reference>
<evidence type="ECO:0000256" key="2">
    <source>
        <dbReference type="ARBA" id="ARBA00022679"/>
    </source>
</evidence>
<organism evidence="8 9">
    <name type="scientific">Helianthus annuus</name>
    <name type="common">Common sunflower</name>
    <dbReference type="NCBI Taxonomy" id="4232"/>
    <lineage>
        <taxon>Eukaryota</taxon>
        <taxon>Viridiplantae</taxon>
        <taxon>Streptophyta</taxon>
        <taxon>Embryophyta</taxon>
        <taxon>Tracheophyta</taxon>
        <taxon>Spermatophyta</taxon>
        <taxon>Magnoliopsida</taxon>
        <taxon>eudicotyledons</taxon>
        <taxon>Gunneridae</taxon>
        <taxon>Pentapetalae</taxon>
        <taxon>asterids</taxon>
        <taxon>campanulids</taxon>
        <taxon>Asterales</taxon>
        <taxon>Asteraceae</taxon>
        <taxon>Asteroideae</taxon>
        <taxon>Heliantheae alliance</taxon>
        <taxon>Heliantheae</taxon>
        <taxon>Helianthus</taxon>
    </lineage>
</organism>
<dbReference type="EMBL" id="MNCJ02000326">
    <property type="protein sequence ID" value="KAF5784311.1"/>
    <property type="molecule type" value="Genomic_DNA"/>
</dbReference>
<dbReference type="PANTHER" id="PTHR27003:SF471">
    <property type="entry name" value="VASCULAR ENDOTHELIAL GROWTH FACTOR RECEPTOR 2 (VEGFR2)-RELATED"/>
    <property type="match status" value="1"/>
</dbReference>
<accession>A0A9K3N255</accession>
<dbReference type="FunFam" id="3.30.200.20:FF:000039">
    <property type="entry name" value="receptor-like protein kinase FERONIA"/>
    <property type="match status" value="1"/>
</dbReference>
<evidence type="ECO:0000256" key="5">
    <source>
        <dbReference type="ARBA" id="ARBA00022840"/>
    </source>
</evidence>
<dbReference type="GO" id="GO:0004714">
    <property type="term" value="F:transmembrane receptor protein tyrosine kinase activity"/>
    <property type="evidence" value="ECO:0007669"/>
    <property type="project" value="InterPro"/>
</dbReference>
<feature type="binding site" evidence="6">
    <location>
        <position position="1067"/>
    </location>
    <ligand>
        <name>ATP</name>
        <dbReference type="ChEBI" id="CHEBI:30616"/>
    </ligand>
</feature>
<comment type="caution">
    <text evidence="8">The sequence shown here is derived from an EMBL/GenBank/DDBJ whole genome shotgun (WGS) entry which is preliminary data.</text>
</comment>
<dbReference type="PROSITE" id="PS00108">
    <property type="entry name" value="PROTEIN_KINASE_ST"/>
    <property type="match status" value="1"/>
</dbReference>
<evidence type="ECO:0000256" key="6">
    <source>
        <dbReference type="PROSITE-ProRule" id="PRU10141"/>
    </source>
</evidence>
<feature type="domain" description="Protein kinase" evidence="7">
    <location>
        <begin position="707"/>
        <end position="1013"/>
    </location>
</feature>
<dbReference type="Pfam" id="PF07714">
    <property type="entry name" value="PK_Tyr_Ser-Thr"/>
    <property type="match status" value="5"/>
</dbReference>
<keyword evidence="2 8" id="KW-0808">Transferase</keyword>
<evidence type="ECO:0000259" key="7">
    <source>
        <dbReference type="PROSITE" id="PS50011"/>
    </source>
</evidence>
<dbReference type="InterPro" id="IPR001245">
    <property type="entry name" value="Ser-Thr/Tyr_kinase_cat_dom"/>
</dbReference>
<dbReference type="GO" id="GO:0005524">
    <property type="term" value="F:ATP binding"/>
    <property type="evidence" value="ECO:0007669"/>
    <property type="project" value="UniProtKB-UniRule"/>
</dbReference>
<evidence type="ECO:0000256" key="4">
    <source>
        <dbReference type="ARBA" id="ARBA00022777"/>
    </source>
</evidence>
<feature type="domain" description="Protein kinase" evidence="7">
    <location>
        <begin position="1036"/>
        <end position="1310"/>
    </location>
</feature>
<proteinExistence type="predicted"/>
<keyword evidence="9" id="KW-1185">Reference proteome</keyword>
<dbReference type="PROSITE" id="PS00107">
    <property type="entry name" value="PROTEIN_KINASE_ATP"/>
    <property type="match status" value="1"/>
</dbReference>
<dbReference type="InterPro" id="IPR011009">
    <property type="entry name" value="Kinase-like_dom_sf"/>
</dbReference>
<dbReference type="OrthoDB" id="10463013at2759"/>
<dbReference type="PANTHER" id="PTHR27003">
    <property type="entry name" value="OS07G0166700 PROTEIN"/>
    <property type="match status" value="1"/>
</dbReference>
<feature type="domain" description="Protein kinase" evidence="7">
    <location>
        <begin position="1341"/>
        <end position="1617"/>
    </location>
</feature>
<evidence type="ECO:0000256" key="1">
    <source>
        <dbReference type="ARBA" id="ARBA00022527"/>
    </source>
</evidence>
<dbReference type="InterPro" id="IPR045272">
    <property type="entry name" value="ANXUR1/2-like"/>
</dbReference>
<sequence length="1983" mass="228560">MTTTIAKFAHLQIPLEDVLNATNNFHEDNIIGRGGFGPAYKGQLQRSGKLIKIAARRLDRTHGEGDVEFWTEISALSDLKHTNLISIIGFCDEKDEKIIITTYEANGSLQEHLNSPNLTWTQRLRISVGVARALSYLYYDKGRSYGVIHRNVNCSTILLDENWEAKLSGFEISIKQSLNRMDQVVLSEPIGTIEYLDPEIGKTKGVTCKSDIYAFGVVLFEILCGRRAYVKNEANRFLNQLVKSHYENETLHDIIHPALRNQMSRNQMSLISLRKYSKMAYSCLKKERAHRPDILMIVDELEKALEKALKFQPRPENFGKNLEHMKIRLDDIKLATHGFSDTYKTAIGDYYTWYRTELNHFKKEKPSFIEGKSKSELPKRDNAVVIKRFLPTNDEHEEELFFTELEVLTSVKHHNIVTLLGFCVEGFEMILVTEDFSNGFLDDYLGNVKNMLTLTWEKRLKICIDLAHALYYLHSMAEDKKMIIHSNINSNRFGLDENWVAKIEDFQLAVFLPHNQKDEVLCKRTHFESKYHVDPEYAKTGKPKRESDVYSFGVVLFEILCGRHAHDQNYLKESEKGLVHVARQNFCNGTIEDMIDPTLREETSTKSYILDRGANKDSLHTFLKVANQCVTETQDQRPTMKVVLDELEKALILQVNQEERVQQLGNDQVLNELETATHENPVKNLEHLKINLEHFKIPLTHIQSATNDFSKEYIIASFSEGYKIYRAELQHYDKENHSSKRHSTVLIKRYPSRHADYGEKEFLTEIEFLTSGVKHPNLVTLLGFCYEASEMILVIENFSNGFLGDCLINVNNKYFLTWEKRLKICIHVAHALMYMHYEIEDQKMVINRDINCYNIGLDENWGAKIIDFWWSVFLPPNQEDEALYPKYNGRRYYVDPEYNMTRKLKRESDVYGFGVILFEILCGRLVDDPMYLKDSDKGLAFVARQNFCTRTLEDMLDPILKEETNENNFVLNRGPNKESLLTFIEIAHKCVAETQDQRPTMKVIVKELEKAFFFQKNNKDNPKMSLEDIKRATENFSNDNCIGGGGFGKVYKGNLQDGDGFNTIVAKRLDTRSGQGEQQFLSELQILLNYKHENVIGLVGYCDENDEKIIIYEYASQGSLDRYLNDASLTWVKRLNICIDVASALYFFHGGVGKQARVIHRDIKSANILLNRDWKAKLADFGLSLICPLIQEMDYVIDHACGTIGYLDPLYKKSGFLTIESDIYSLGVVLFEILCGRSTYAIKKHEGHYLPEFAKNKFENGKHDEVVFEQIREQIKPNSLTTFQKIAYRCLHHEREKRPTTKEILMHLKKALTFQNMASTMTKFAHLQIPLEDVVKATNNFHHDNITRHSGVGTTYKGRLLRFGKEIDIAARRFDCKNGEGELEFLTEISVLSDLKHKNLVSIIGFSDEKDKKIIITMYGANESLGQYLNSPNLTWKQRLRICVGLAHALNYLHYEEERDYAIIHCNITSDSILLDENGEAKLSGFEISIKQSVNYKDQVYPCEHIGTMGLLDPAIERTGGVTHKSDIYSFGVVLSEILCGRKSLIQNKADRSLAQLVKYHFEMGTLHDITYPHILTQLLSSQSLLIYSNLVYSCLNDDPASRPSMPNIVAKLEKALELQLHRENIEKKWKHLKISLSDIKLATHDFSRTYEIASWDDECTLYRVELDHFDEEGKDKGVHPKVHNTVVIKRYPSGHNLYGEEEFLTEIEMLTGVKHPNIVNLLGFCVEGSEMIIVTENVSNGYLDDYLENVNVMCILTWEKRLNICIDVAHALRYLHFEMEDQKMIINRDICSYNIGFDENWGAKIVNFWWSVFLPSNQEDGVLYPNIRIGRKPYRDPQYEKTGKLKRESDVYCFGVVLLEILFGRAINDPIYLKETDKGLVPIARSNFGTETLEDMIDPILKEEVSVNNFDLSREPNKDSLHTFINIAYQCVAETQDQRPTMKVVAKELEKALSFQIDGSTSKKRGIYSWEEKVEDQNDTLG</sequence>
<name>A0A9K3N255_HELAN</name>
<dbReference type="Proteomes" id="UP000215914">
    <property type="component" value="Unassembled WGS sequence"/>
</dbReference>
<dbReference type="Gramene" id="mRNA:HanXRQr2_Chr11g0518061">
    <property type="protein sequence ID" value="mRNA:HanXRQr2_Chr11g0518061"/>
    <property type="gene ID" value="HanXRQr2_Chr11g0518061"/>
</dbReference>
<dbReference type="SMART" id="SM00220">
    <property type="entry name" value="S_TKc"/>
    <property type="match status" value="2"/>
</dbReference>
<keyword evidence="1" id="KW-0723">Serine/threonine-protein kinase</keyword>
<dbReference type="InterPro" id="IPR017441">
    <property type="entry name" value="Protein_kinase_ATP_BS"/>
</dbReference>
<dbReference type="GO" id="GO:0004674">
    <property type="term" value="F:protein serine/threonine kinase activity"/>
    <property type="evidence" value="ECO:0007669"/>
    <property type="project" value="UniProtKB-KW"/>
</dbReference>
<evidence type="ECO:0000313" key="8">
    <source>
        <dbReference type="EMBL" id="KAF5784311.1"/>
    </source>
</evidence>
<dbReference type="InterPro" id="IPR000719">
    <property type="entry name" value="Prot_kinase_dom"/>
</dbReference>
<reference evidence="8" key="1">
    <citation type="journal article" date="2017" name="Nature">
        <title>The sunflower genome provides insights into oil metabolism, flowering and Asterid evolution.</title>
        <authorList>
            <person name="Badouin H."/>
            <person name="Gouzy J."/>
            <person name="Grassa C.J."/>
            <person name="Murat F."/>
            <person name="Staton S.E."/>
            <person name="Cottret L."/>
            <person name="Lelandais-Briere C."/>
            <person name="Owens G.L."/>
            <person name="Carrere S."/>
            <person name="Mayjonade B."/>
            <person name="Legrand L."/>
            <person name="Gill N."/>
            <person name="Kane N.C."/>
            <person name="Bowers J.E."/>
            <person name="Hubner S."/>
            <person name="Bellec A."/>
            <person name="Berard A."/>
            <person name="Berges H."/>
            <person name="Blanchet N."/>
            <person name="Boniface M.C."/>
            <person name="Brunel D."/>
            <person name="Catrice O."/>
            <person name="Chaidir N."/>
            <person name="Claudel C."/>
            <person name="Donnadieu C."/>
            <person name="Faraut T."/>
            <person name="Fievet G."/>
            <person name="Helmstetter N."/>
            <person name="King M."/>
            <person name="Knapp S.J."/>
            <person name="Lai Z."/>
            <person name="Le Paslier M.C."/>
            <person name="Lippi Y."/>
            <person name="Lorenzon L."/>
            <person name="Mandel J.R."/>
            <person name="Marage G."/>
            <person name="Marchand G."/>
            <person name="Marquand E."/>
            <person name="Bret-Mestries E."/>
            <person name="Morien E."/>
            <person name="Nambeesan S."/>
            <person name="Nguyen T."/>
            <person name="Pegot-Espagnet P."/>
            <person name="Pouilly N."/>
            <person name="Raftis F."/>
            <person name="Sallet E."/>
            <person name="Schiex T."/>
            <person name="Thomas J."/>
            <person name="Vandecasteele C."/>
            <person name="Vares D."/>
            <person name="Vear F."/>
            <person name="Vautrin S."/>
            <person name="Crespi M."/>
            <person name="Mangin B."/>
            <person name="Burke J.M."/>
            <person name="Salse J."/>
            <person name="Munos S."/>
            <person name="Vincourt P."/>
            <person name="Rieseberg L.H."/>
            <person name="Langlade N.B."/>
        </authorList>
    </citation>
    <scope>NUCLEOTIDE SEQUENCE</scope>
    <source>
        <tissue evidence="8">Leaves</tissue>
    </source>
</reference>
<dbReference type="Gene3D" id="1.10.510.10">
    <property type="entry name" value="Transferase(Phosphotransferase) domain 1"/>
    <property type="match status" value="6"/>
</dbReference>
<evidence type="ECO:0000313" key="9">
    <source>
        <dbReference type="Proteomes" id="UP000215914"/>
    </source>
</evidence>
<feature type="domain" description="Protein kinase" evidence="7">
    <location>
        <begin position="25"/>
        <end position="305"/>
    </location>
</feature>
<feature type="domain" description="Protein kinase" evidence="7">
    <location>
        <begin position="339"/>
        <end position="623"/>
    </location>
</feature>
<dbReference type="InterPro" id="IPR008271">
    <property type="entry name" value="Ser/Thr_kinase_AS"/>
</dbReference>
<dbReference type="Pfam" id="PF00069">
    <property type="entry name" value="Pkinase"/>
    <property type="match status" value="1"/>
</dbReference>
<evidence type="ECO:0000256" key="3">
    <source>
        <dbReference type="ARBA" id="ARBA00022741"/>
    </source>
</evidence>
<keyword evidence="5 6" id="KW-0067">ATP-binding</keyword>
<dbReference type="Gene3D" id="3.30.200.20">
    <property type="entry name" value="Phosphorylase Kinase, domain 1"/>
    <property type="match status" value="6"/>
</dbReference>
<dbReference type="PROSITE" id="PS50011">
    <property type="entry name" value="PROTEIN_KINASE_DOM"/>
    <property type="match status" value="6"/>
</dbReference>
<feature type="domain" description="Protein kinase" evidence="7">
    <location>
        <begin position="1665"/>
        <end position="1954"/>
    </location>
</feature>
<keyword evidence="4" id="KW-0418">Kinase</keyword>
<gene>
    <name evidence="8" type="ORF">HanXRQr2_Chr11g0518061</name>
</gene>
<protein>
    <recommendedName>
        <fullName evidence="7">Protein kinase domain-containing protein</fullName>
    </recommendedName>
</protein>
<dbReference type="SUPFAM" id="SSF56112">
    <property type="entry name" value="Protein kinase-like (PK-like)"/>
    <property type="match status" value="6"/>
</dbReference>
<keyword evidence="3 6" id="KW-0547">Nucleotide-binding</keyword>